<dbReference type="Proteomes" id="UP000789572">
    <property type="component" value="Unassembled WGS sequence"/>
</dbReference>
<dbReference type="PANTHER" id="PTHR33639:SF2">
    <property type="entry name" value="DUF393 DOMAIN-CONTAINING PROTEIN"/>
    <property type="match status" value="1"/>
</dbReference>
<evidence type="ECO:0000313" key="2">
    <source>
        <dbReference type="Proteomes" id="UP000789572"/>
    </source>
</evidence>
<keyword evidence="2" id="KW-1185">Reference proteome</keyword>
<dbReference type="AlphaFoldDB" id="A0A9N9CK57"/>
<proteinExistence type="predicted"/>
<dbReference type="EMBL" id="CAJVPJ010001727">
    <property type="protein sequence ID" value="CAG8601835.1"/>
    <property type="molecule type" value="Genomic_DNA"/>
</dbReference>
<sequence>MPKIFFKSDSSLAMARYLDAPWSILYYMGRLIPKPIRDSLYDRFANRRYESFGRTNECQRPIQEYEKRFIDWRESNQKHD</sequence>
<reference evidence="1" key="1">
    <citation type="submission" date="2021-06" db="EMBL/GenBank/DDBJ databases">
        <authorList>
            <person name="Kallberg Y."/>
            <person name="Tangrot J."/>
            <person name="Rosling A."/>
        </authorList>
    </citation>
    <scope>NUCLEOTIDE SEQUENCE</scope>
    <source>
        <strain evidence="1">IA702</strain>
    </source>
</reference>
<comment type="caution">
    <text evidence="1">The sequence shown here is derived from an EMBL/GenBank/DDBJ whole genome shotgun (WGS) entry which is preliminary data.</text>
</comment>
<organism evidence="1 2">
    <name type="scientific">Paraglomus occultum</name>
    <dbReference type="NCBI Taxonomy" id="144539"/>
    <lineage>
        <taxon>Eukaryota</taxon>
        <taxon>Fungi</taxon>
        <taxon>Fungi incertae sedis</taxon>
        <taxon>Mucoromycota</taxon>
        <taxon>Glomeromycotina</taxon>
        <taxon>Glomeromycetes</taxon>
        <taxon>Paraglomerales</taxon>
        <taxon>Paraglomeraceae</taxon>
        <taxon>Paraglomus</taxon>
    </lineage>
</organism>
<accession>A0A9N9CK57</accession>
<dbReference type="PANTHER" id="PTHR33639">
    <property type="entry name" value="THIOL-DISULFIDE OXIDOREDUCTASE DCC"/>
    <property type="match status" value="1"/>
</dbReference>
<name>A0A9N9CK57_9GLOM</name>
<dbReference type="InterPro" id="IPR052927">
    <property type="entry name" value="DCC_oxidoreductase"/>
</dbReference>
<evidence type="ECO:0000313" key="1">
    <source>
        <dbReference type="EMBL" id="CAG8601835.1"/>
    </source>
</evidence>
<protein>
    <submittedName>
        <fullName evidence="1">6303_t:CDS:1</fullName>
    </submittedName>
</protein>
<gene>
    <name evidence="1" type="ORF">POCULU_LOCUS7505</name>
</gene>
<dbReference type="OrthoDB" id="2380573at2759"/>